<reference evidence="2" key="2">
    <citation type="submission" date="2021-08" db="EMBL/GenBank/DDBJ databases">
        <authorList>
            <person name="Gostincar C."/>
            <person name="Sun X."/>
            <person name="Song Z."/>
            <person name="Gunde-Cimerman N."/>
        </authorList>
    </citation>
    <scope>NUCLEOTIDE SEQUENCE</scope>
    <source>
        <strain evidence="2">EXF-9911</strain>
    </source>
</reference>
<accession>A0A9P8ER28</accession>
<dbReference type="PANTHER" id="PTHR40788">
    <property type="entry name" value="CLR5 DOMAIN-CONTAINING PROTEIN-RELATED"/>
    <property type="match status" value="1"/>
</dbReference>
<organism evidence="2 3">
    <name type="scientific">Aureobasidium melanogenum</name>
    <name type="common">Aureobasidium pullulans var. melanogenum</name>
    <dbReference type="NCBI Taxonomy" id="46634"/>
    <lineage>
        <taxon>Eukaryota</taxon>
        <taxon>Fungi</taxon>
        <taxon>Dikarya</taxon>
        <taxon>Ascomycota</taxon>
        <taxon>Pezizomycotina</taxon>
        <taxon>Dothideomycetes</taxon>
        <taxon>Dothideomycetidae</taxon>
        <taxon>Dothideales</taxon>
        <taxon>Saccotheciaceae</taxon>
        <taxon>Aureobasidium</taxon>
    </lineage>
</organism>
<sequence length="865" mass="100107">MPSITEFTEIDLNSHKDHPRLSRMWQVRDTLYRRKIAKKVINFKYEDDQTPPLGAVIDENNPPPNPFDCEDDECGQCFPQFFPATTMVNDPIAQQTMSNLRETSQENMAFLRDALTAHADFVVTRWRKKSRDKRLAFLEAHSALYPKKWAAIHLLNAVNYPHSEEEHVYYTALRREVIAIHSTGEVKQVRRPPHPRDPEGVVSRFRDTWFLPYLDAETLSEDPLLLLALLHHRTFNEPEKWISFDSANVVLAECFGPIDHVFNAQCVVVQGPDYGKLVKWNAQQMHRRGIMGFTKAYFVFTAQNRMIALLRRVVSGLLAEANEAPVYEIQSKWSQLIDTDFSRFGTTSGWSTDSIKPFSAPPSFNPNEVIELITSRHRAVRDEIELLQTDPAYVQFCVRELASAHFFETWSGSDRWPYFVDQLFLIPLRREMYWRQLVNESKRMGEWLQAARDSPSDTEARAEYEYMLYTVWDLCLETFAVFENGVKGSLLYQRGFKKNLDIKGDGKLDKFNRKFSEDDYFPNDMLYWAVSSLGHDKYRPLSMDPSLNLAIIDHLCRTDRKEAARISQSLLVQISDMAVLFEMMSSINLRSYREVPIDRKHTNELLKEEHRNEFIKKINAPFADQEIGDKLGEFLERACTQYPWPRGRKSQEWLSDAEAAQEALDVFWSEMRTIWTRKLRREGKVAEPYIKEDIDGLMRFSQGEKHQEELAAQREYVRRQLERSTKQTHDVDATPQTVWGEDISRPSSITPITRKTRTRSPPSLREGTQSPPRAIESPATPIPRPEQIKIAVRRDNIAIFKAMFPNTGEDSSRSFAWQHFLAAMTDAGFSILQSQGSAVTLKLEQTKGVNTIVVHRPHPVATISK</sequence>
<dbReference type="PANTHER" id="PTHR40788:SF2">
    <property type="entry name" value="CLR5 DOMAIN-CONTAINING PROTEIN"/>
    <property type="match status" value="1"/>
</dbReference>
<name>A0A9P8ER28_AURME</name>
<feature type="region of interest" description="Disordered" evidence="1">
    <location>
        <begin position="721"/>
        <end position="785"/>
    </location>
</feature>
<evidence type="ECO:0000313" key="2">
    <source>
        <dbReference type="EMBL" id="KAG9697313.1"/>
    </source>
</evidence>
<feature type="non-terminal residue" evidence="2">
    <location>
        <position position="1"/>
    </location>
</feature>
<dbReference type="EMBL" id="JAHFXF010000080">
    <property type="protein sequence ID" value="KAG9697313.1"/>
    <property type="molecule type" value="Genomic_DNA"/>
</dbReference>
<proteinExistence type="predicted"/>
<dbReference type="OrthoDB" id="2922289at2759"/>
<evidence type="ECO:0000256" key="1">
    <source>
        <dbReference type="SAM" id="MobiDB-lite"/>
    </source>
</evidence>
<gene>
    <name evidence="2" type="ORF">KCU76_g3087</name>
</gene>
<reference evidence="2" key="1">
    <citation type="journal article" date="2021" name="J Fungi (Basel)">
        <title>Virulence traits and population genomics of the black yeast Aureobasidium melanogenum.</title>
        <authorList>
            <person name="Cernosa A."/>
            <person name="Sun X."/>
            <person name="Gostincar C."/>
            <person name="Fang C."/>
            <person name="Gunde-Cimerman N."/>
            <person name="Song Z."/>
        </authorList>
    </citation>
    <scope>NUCLEOTIDE SEQUENCE</scope>
    <source>
        <strain evidence="2">EXF-9911</strain>
    </source>
</reference>
<feature type="compositionally biased region" description="Basic and acidic residues" evidence="1">
    <location>
        <begin position="721"/>
        <end position="732"/>
    </location>
</feature>
<protein>
    <submittedName>
        <fullName evidence="2">Uncharacterized protein</fullName>
    </submittedName>
</protein>
<dbReference type="Proteomes" id="UP000779574">
    <property type="component" value="Unassembled WGS sequence"/>
</dbReference>
<dbReference type="AlphaFoldDB" id="A0A9P8ER28"/>
<evidence type="ECO:0000313" key="3">
    <source>
        <dbReference type="Proteomes" id="UP000779574"/>
    </source>
</evidence>
<comment type="caution">
    <text evidence="2">The sequence shown here is derived from an EMBL/GenBank/DDBJ whole genome shotgun (WGS) entry which is preliminary data.</text>
</comment>